<dbReference type="EMBL" id="SWBR01000002">
    <property type="protein sequence ID" value="TKC10526.1"/>
    <property type="molecule type" value="Genomic_DNA"/>
</dbReference>
<dbReference type="InterPro" id="IPR014747">
    <property type="entry name" value="Bac_photo_RC_H_C"/>
</dbReference>
<dbReference type="RefSeq" id="WP_136840450.1">
    <property type="nucleotide sequence ID" value="NZ_SWBR01000002.1"/>
</dbReference>
<organism evidence="2 3">
    <name type="scientific">Pedobacter polaris</name>
    <dbReference type="NCBI Taxonomy" id="2571273"/>
    <lineage>
        <taxon>Bacteria</taxon>
        <taxon>Pseudomonadati</taxon>
        <taxon>Bacteroidota</taxon>
        <taxon>Sphingobacteriia</taxon>
        <taxon>Sphingobacteriales</taxon>
        <taxon>Sphingobacteriaceae</taxon>
        <taxon>Pedobacter</taxon>
    </lineage>
</organism>
<dbReference type="GO" id="GO:0019684">
    <property type="term" value="P:photosynthesis, light reaction"/>
    <property type="evidence" value="ECO:0007669"/>
    <property type="project" value="InterPro"/>
</dbReference>
<reference evidence="2 3" key="1">
    <citation type="submission" date="2019-04" db="EMBL/GenBank/DDBJ databases">
        <title>Pedobacter sp. RP-3-22 sp. nov., isolated from Arctic soil.</title>
        <authorList>
            <person name="Dahal R.H."/>
            <person name="Kim D.-U."/>
        </authorList>
    </citation>
    <scope>NUCLEOTIDE SEQUENCE [LARGE SCALE GENOMIC DNA]</scope>
    <source>
        <strain evidence="2 3">RP-3-22</strain>
    </source>
</reference>
<protein>
    <submittedName>
        <fullName evidence="2">PRC-barrel domain containing protein</fullName>
    </submittedName>
</protein>
<accession>A0A4U1CSM6</accession>
<comment type="caution">
    <text evidence="2">The sequence shown here is derived from an EMBL/GenBank/DDBJ whole genome shotgun (WGS) entry which is preliminary data.</text>
</comment>
<dbReference type="Proteomes" id="UP000309488">
    <property type="component" value="Unassembled WGS sequence"/>
</dbReference>
<feature type="domain" description="PRC-barrel" evidence="1">
    <location>
        <begin position="25"/>
        <end position="95"/>
    </location>
</feature>
<name>A0A4U1CSM6_9SPHI</name>
<dbReference type="Pfam" id="PF05239">
    <property type="entry name" value="PRC"/>
    <property type="match status" value="1"/>
</dbReference>
<evidence type="ECO:0000313" key="3">
    <source>
        <dbReference type="Proteomes" id="UP000309488"/>
    </source>
</evidence>
<dbReference type="Gene3D" id="3.90.50.10">
    <property type="entry name" value="Photosynthetic Reaction Center, subunit H, domain 2"/>
    <property type="match status" value="1"/>
</dbReference>
<dbReference type="OrthoDB" id="1422173at2"/>
<dbReference type="GO" id="GO:0030077">
    <property type="term" value="C:plasma membrane light-harvesting complex"/>
    <property type="evidence" value="ECO:0007669"/>
    <property type="project" value="InterPro"/>
</dbReference>
<sequence length="176" mass="20340">MEKYIYRYLLGLKNSDFQIVEGEPNIIGWEVKSESDSYIGEVNDLLFDPESRSVRYLVIDLKDNGMELGDKKVMIPIGTAHLHTSDDEVVLPNITASQLASLPAYDENSTVPATEVQIREVIGSPQTQREREIEEFNQNEFYAHEHFDKNRFYQRGGSGQEYTGDRRLSNRKFTIW</sequence>
<dbReference type="InterPro" id="IPR027275">
    <property type="entry name" value="PRC-brl_dom"/>
</dbReference>
<gene>
    <name evidence="2" type="ORF">FA048_10105</name>
</gene>
<dbReference type="AlphaFoldDB" id="A0A4U1CSM6"/>
<evidence type="ECO:0000259" key="1">
    <source>
        <dbReference type="Pfam" id="PF05239"/>
    </source>
</evidence>
<keyword evidence="3" id="KW-1185">Reference proteome</keyword>
<evidence type="ECO:0000313" key="2">
    <source>
        <dbReference type="EMBL" id="TKC10526.1"/>
    </source>
</evidence>
<dbReference type="SUPFAM" id="SSF50346">
    <property type="entry name" value="PRC-barrel domain"/>
    <property type="match status" value="1"/>
</dbReference>
<dbReference type="InterPro" id="IPR011033">
    <property type="entry name" value="PRC_barrel-like_sf"/>
</dbReference>
<proteinExistence type="predicted"/>